<keyword evidence="6" id="KW-0813">Transport</keyword>
<reference evidence="8 9" key="1">
    <citation type="submission" date="2016-11" db="EMBL/GenBank/DDBJ databases">
        <authorList>
            <person name="Jaros S."/>
            <person name="Januszkiewicz K."/>
            <person name="Wedrychowicz H."/>
        </authorList>
    </citation>
    <scope>NUCLEOTIDE SEQUENCE [LARGE SCALE GENOMIC DNA]</scope>
    <source>
        <strain evidence="8 9">DSM 44523</strain>
    </source>
</reference>
<keyword evidence="6" id="KW-1003">Cell membrane</keyword>
<dbReference type="GO" id="GO:0043190">
    <property type="term" value="C:ATP-binding cassette (ABC) transporter complex"/>
    <property type="evidence" value="ECO:0007669"/>
    <property type="project" value="InterPro"/>
</dbReference>
<keyword evidence="2 6" id="KW-0812">Transmembrane</keyword>
<accession>A0A1M5BPC6</accession>
<dbReference type="Proteomes" id="UP000184501">
    <property type="component" value="Unassembled WGS sequence"/>
</dbReference>
<dbReference type="InterPro" id="IPR000412">
    <property type="entry name" value="ABC_2_transport"/>
</dbReference>
<evidence type="ECO:0000313" key="9">
    <source>
        <dbReference type="Proteomes" id="UP000184501"/>
    </source>
</evidence>
<dbReference type="Pfam" id="PF01061">
    <property type="entry name" value="ABC2_membrane"/>
    <property type="match status" value="1"/>
</dbReference>
<dbReference type="EMBL" id="FQVN01000003">
    <property type="protein sequence ID" value="SHF44246.1"/>
    <property type="molecule type" value="Genomic_DNA"/>
</dbReference>
<comment type="similarity">
    <text evidence="6">Belongs to the ABC-2 integral membrane protein family.</text>
</comment>
<dbReference type="RefSeq" id="WP_073482298.1">
    <property type="nucleotide sequence ID" value="NZ_FQVN01000003.1"/>
</dbReference>
<dbReference type="STRING" id="2017.SAMN05444320_103661"/>
<dbReference type="InterPro" id="IPR013525">
    <property type="entry name" value="ABC2_TM"/>
</dbReference>
<evidence type="ECO:0000256" key="5">
    <source>
        <dbReference type="ARBA" id="ARBA00023251"/>
    </source>
</evidence>
<feature type="transmembrane region" description="Helical" evidence="6">
    <location>
        <begin position="197"/>
        <end position="216"/>
    </location>
</feature>
<evidence type="ECO:0000313" key="8">
    <source>
        <dbReference type="EMBL" id="SHF44246.1"/>
    </source>
</evidence>
<evidence type="ECO:0000256" key="4">
    <source>
        <dbReference type="ARBA" id="ARBA00023136"/>
    </source>
</evidence>
<comment type="subcellular location">
    <subcellularLocation>
        <location evidence="6">Cell membrane</location>
        <topology evidence="6">Multi-pass membrane protein</topology>
    </subcellularLocation>
    <subcellularLocation>
        <location evidence="1">Membrane</location>
        <topology evidence="1">Multi-pass membrane protein</topology>
    </subcellularLocation>
</comment>
<feature type="domain" description="ABC transmembrane type-2" evidence="7">
    <location>
        <begin position="39"/>
        <end position="277"/>
    </location>
</feature>
<dbReference type="OrthoDB" id="9778589at2"/>
<dbReference type="PIRSF" id="PIRSF006648">
    <property type="entry name" value="DrrB"/>
    <property type="match status" value="1"/>
</dbReference>
<keyword evidence="9" id="KW-1185">Reference proteome</keyword>
<dbReference type="PANTHER" id="PTHR43229">
    <property type="entry name" value="NODULATION PROTEIN J"/>
    <property type="match status" value="1"/>
</dbReference>
<feature type="transmembrane region" description="Helical" evidence="6">
    <location>
        <begin position="134"/>
        <end position="159"/>
    </location>
</feature>
<dbReference type="PRINTS" id="PR00164">
    <property type="entry name" value="ABC2TRNSPORT"/>
</dbReference>
<comment type="caution">
    <text evidence="6">Lacks conserved residue(s) required for the propagation of feature annotation.</text>
</comment>
<feature type="transmembrane region" description="Helical" evidence="6">
    <location>
        <begin position="250"/>
        <end position="269"/>
    </location>
</feature>
<evidence type="ECO:0000256" key="1">
    <source>
        <dbReference type="ARBA" id="ARBA00004141"/>
    </source>
</evidence>
<protein>
    <recommendedName>
        <fullName evidence="6">Transport permease protein</fullName>
    </recommendedName>
</protein>
<evidence type="ECO:0000256" key="6">
    <source>
        <dbReference type="RuleBase" id="RU361157"/>
    </source>
</evidence>
<evidence type="ECO:0000256" key="3">
    <source>
        <dbReference type="ARBA" id="ARBA00022989"/>
    </source>
</evidence>
<evidence type="ECO:0000256" key="2">
    <source>
        <dbReference type="ARBA" id="ARBA00022692"/>
    </source>
</evidence>
<keyword evidence="5" id="KW-0046">Antibiotic resistance</keyword>
<dbReference type="GO" id="GO:0046677">
    <property type="term" value="P:response to antibiotic"/>
    <property type="evidence" value="ECO:0007669"/>
    <property type="project" value="UniProtKB-KW"/>
</dbReference>
<sequence length="280" mass="29520">MTATVRAPAQSTGQVPGPVRATLLVVEGLWTWYRRHWRSTLVSSVLQPLLYLVAMGVGLGTFVDAGGRGARTVPELAGASYLQYIAPALLVAAALQNAAGEATYPVLSGFKWQKNYWAVTATPITPHQLAHGSLLWIAIRVAVSGAAYLLVAALLGAVAGPGALLALPVAVLTAMAFAAPLAAFAATTRSGGEGFNVIIRFVVLPMTLFAGTFFPVEQLPALVRPLAWVTPLWHGTELARGLSLTGVPPLAALGHVGYLVVWLAVGVVVTRWRFRVRLTT</sequence>
<feature type="transmembrane region" description="Helical" evidence="6">
    <location>
        <begin position="45"/>
        <end position="63"/>
    </location>
</feature>
<organism evidence="8 9">
    <name type="scientific">Streptoalloteichus hindustanus</name>
    <dbReference type="NCBI Taxonomy" id="2017"/>
    <lineage>
        <taxon>Bacteria</taxon>
        <taxon>Bacillati</taxon>
        <taxon>Actinomycetota</taxon>
        <taxon>Actinomycetes</taxon>
        <taxon>Pseudonocardiales</taxon>
        <taxon>Pseudonocardiaceae</taxon>
        <taxon>Streptoalloteichus</taxon>
    </lineage>
</organism>
<proteinExistence type="inferred from homology"/>
<feature type="transmembrane region" description="Helical" evidence="6">
    <location>
        <begin position="165"/>
        <end position="185"/>
    </location>
</feature>
<dbReference type="PROSITE" id="PS51012">
    <property type="entry name" value="ABC_TM2"/>
    <property type="match status" value="1"/>
</dbReference>
<keyword evidence="3 6" id="KW-1133">Transmembrane helix</keyword>
<dbReference type="GO" id="GO:0140359">
    <property type="term" value="F:ABC-type transporter activity"/>
    <property type="evidence" value="ECO:0007669"/>
    <property type="project" value="InterPro"/>
</dbReference>
<name>A0A1M5BPC6_STRHI</name>
<dbReference type="AlphaFoldDB" id="A0A1M5BPC6"/>
<dbReference type="InterPro" id="IPR047817">
    <property type="entry name" value="ABC2_TM_bact-type"/>
</dbReference>
<dbReference type="InterPro" id="IPR051784">
    <property type="entry name" value="Nod_factor_ABC_transporter"/>
</dbReference>
<gene>
    <name evidence="8" type="ORF">SAMN05444320_103661</name>
</gene>
<evidence type="ECO:0000259" key="7">
    <source>
        <dbReference type="PROSITE" id="PS51012"/>
    </source>
</evidence>
<dbReference type="PANTHER" id="PTHR43229:SF2">
    <property type="entry name" value="NODULATION PROTEIN J"/>
    <property type="match status" value="1"/>
</dbReference>
<keyword evidence="4 6" id="KW-0472">Membrane</keyword>